<dbReference type="EMBL" id="HBJA01106811">
    <property type="protein sequence ID" value="CAE0825638.1"/>
    <property type="molecule type" value="Transcribed_RNA"/>
</dbReference>
<protein>
    <submittedName>
        <fullName evidence="1">Uncharacterized protein</fullName>
    </submittedName>
</protein>
<gene>
    <name evidence="1" type="ORF">EGYM00163_LOCUS36890</name>
</gene>
<name>A0A7S4LFA5_9EUGL</name>
<dbReference type="AlphaFoldDB" id="A0A7S4LFA5"/>
<sequence length="110" mass="12525">MLFSSRALGMEVGNMEELKFVCGEVALEHALPKSEALSIVICAELAMGCFLQHYRSQRDDPRKARSPYQCLIAKDVTGEYLLPALVWVRWTLFSCAKVIPFLRRHRFGCC</sequence>
<evidence type="ECO:0000313" key="1">
    <source>
        <dbReference type="EMBL" id="CAE0825638.1"/>
    </source>
</evidence>
<proteinExistence type="predicted"/>
<organism evidence="1">
    <name type="scientific">Eutreptiella gymnastica</name>
    <dbReference type="NCBI Taxonomy" id="73025"/>
    <lineage>
        <taxon>Eukaryota</taxon>
        <taxon>Discoba</taxon>
        <taxon>Euglenozoa</taxon>
        <taxon>Euglenida</taxon>
        <taxon>Spirocuta</taxon>
        <taxon>Euglenophyceae</taxon>
        <taxon>Eutreptiales</taxon>
        <taxon>Eutreptiaceae</taxon>
        <taxon>Eutreptiella</taxon>
    </lineage>
</organism>
<accession>A0A7S4LFA5</accession>
<reference evidence="1" key="1">
    <citation type="submission" date="2021-01" db="EMBL/GenBank/DDBJ databases">
        <authorList>
            <person name="Corre E."/>
            <person name="Pelletier E."/>
            <person name="Niang G."/>
            <person name="Scheremetjew M."/>
            <person name="Finn R."/>
            <person name="Kale V."/>
            <person name="Holt S."/>
            <person name="Cochrane G."/>
            <person name="Meng A."/>
            <person name="Brown T."/>
            <person name="Cohen L."/>
        </authorList>
    </citation>
    <scope>NUCLEOTIDE SEQUENCE</scope>
    <source>
        <strain evidence="1">CCMP1594</strain>
    </source>
</reference>